<dbReference type="GO" id="GO:1990112">
    <property type="term" value="C:RQC complex"/>
    <property type="evidence" value="ECO:0007669"/>
    <property type="project" value="TreeGrafter"/>
</dbReference>
<dbReference type="PANTHER" id="PTHR22684:SF0">
    <property type="entry name" value="RIBOSOME QUALITY CONTROL COMPLEX SUBUNIT TCF25"/>
    <property type="match status" value="1"/>
</dbReference>
<dbReference type="PANTHER" id="PTHR22684">
    <property type="entry name" value="NULP1-RELATED"/>
    <property type="match status" value="1"/>
</dbReference>
<feature type="region of interest" description="Disordered" evidence="1">
    <location>
        <begin position="661"/>
        <end position="684"/>
    </location>
</feature>
<reference evidence="2" key="1">
    <citation type="journal article" date="2020" name="Stud. Mycol.">
        <title>101 Dothideomycetes genomes: a test case for predicting lifestyles and emergence of pathogens.</title>
        <authorList>
            <person name="Haridas S."/>
            <person name="Albert R."/>
            <person name="Binder M."/>
            <person name="Bloem J."/>
            <person name="Labutti K."/>
            <person name="Salamov A."/>
            <person name="Andreopoulos B."/>
            <person name="Baker S."/>
            <person name="Barry K."/>
            <person name="Bills G."/>
            <person name="Bluhm B."/>
            <person name="Cannon C."/>
            <person name="Castanera R."/>
            <person name="Culley D."/>
            <person name="Daum C."/>
            <person name="Ezra D."/>
            <person name="Gonzalez J."/>
            <person name="Henrissat B."/>
            <person name="Kuo A."/>
            <person name="Liang C."/>
            <person name="Lipzen A."/>
            <person name="Lutzoni F."/>
            <person name="Magnuson J."/>
            <person name="Mondo S."/>
            <person name="Nolan M."/>
            <person name="Ohm R."/>
            <person name="Pangilinan J."/>
            <person name="Park H.-J."/>
            <person name="Ramirez L."/>
            <person name="Alfaro M."/>
            <person name="Sun H."/>
            <person name="Tritt A."/>
            <person name="Yoshinaga Y."/>
            <person name="Zwiers L.-H."/>
            <person name="Turgeon B."/>
            <person name="Goodwin S."/>
            <person name="Spatafora J."/>
            <person name="Crous P."/>
            <person name="Grigoriev I."/>
        </authorList>
    </citation>
    <scope>NUCLEOTIDE SEQUENCE</scope>
    <source>
        <strain evidence="2">ATCC 74209</strain>
    </source>
</reference>
<gene>
    <name evidence="2" type="ORF">GQ43DRAFT_408821</name>
</gene>
<name>A0A9P4JSY1_9PLEO</name>
<feature type="compositionally biased region" description="Basic and acidic residues" evidence="1">
    <location>
        <begin position="664"/>
        <end position="677"/>
    </location>
</feature>
<dbReference type="OrthoDB" id="205993at2759"/>
<protein>
    <submittedName>
        <fullName evidence="2">DUF654-domain-containing protein</fullName>
    </submittedName>
</protein>
<evidence type="ECO:0000313" key="2">
    <source>
        <dbReference type="EMBL" id="KAF2204737.1"/>
    </source>
</evidence>
<feature type="compositionally biased region" description="Acidic residues" evidence="1">
    <location>
        <begin position="23"/>
        <end position="36"/>
    </location>
</feature>
<feature type="compositionally biased region" description="Low complexity" evidence="1">
    <location>
        <begin position="205"/>
        <end position="214"/>
    </location>
</feature>
<evidence type="ECO:0000256" key="1">
    <source>
        <dbReference type="SAM" id="MobiDB-lite"/>
    </source>
</evidence>
<dbReference type="GO" id="GO:1990116">
    <property type="term" value="P:ribosome-associated ubiquitin-dependent protein catabolic process"/>
    <property type="evidence" value="ECO:0007669"/>
    <property type="project" value="TreeGrafter"/>
</dbReference>
<feature type="region of interest" description="Disordered" evidence="1">
    <location>
        <begin position="184"/>
        <end position="215"/>
    </location>
</feature>
<accession>A0A9P4JSY1</accession>
<comment type="caution">
    <text evidence="2">The sequence shown here is derived from an EMBL/GenBank/DDBJ whole genome shotgun (WGS) entry which is preliminary data.</text>
</comment>
<dbReference type="AlphaFoldDB" id="A0A9P4JSY1"/>
<feature type="compositionally biased region" description="Basic residues" evidence="1">
    <location>
        <begin position="87"/>
        <end position="100"/>
    </location>
</feature>
<feature type="region of interest" description="Disordered" evidence="1">
    <location>
        <begin position="1"/>
        <end position="115"/>
    </location>
</feature>
<feature type="compositionally biased region" description="Low complexity" evidence="1">
    <location>
        <begin position="101"/>
        <end position="111"/>
    </location>
</feature>
<dbReference type="InterPro" id="IPR006994">
    <property type="entry name" value="TCF25/Rqc1"/>
</dbReference>
<sequence length="684" mass="77451">MSSRALRRAQKELEERQRLEQLAQEEEDDETDEDDVVPPAKQSSLFALLGEAEQDDEEEEDEEDEEDVESPPAVQEERPVTVAPQAKSKKSKKRKKKGKSKSAAPASEKPAQTMNADMDEIDRALLALNITSGQNTQSKDASQLTANISEEMQQLYSVLSVDTQHLHASNEMRKLFGRAALQASHDADDGARRQRRGGVAGAGVGRNVPGNRNGPSLGLRRNIFIQGKEEWPRATTGGLSMEVVERRDDGCVEYRFVHNAAYQSVQRQFETCVASMDPDRMVQLLQFNPYHISTLLQVSEIAKQQRDNAAAGDLLERALFCFGRAVHSTFANNIAQGKARLDFRRPENREFWLAVWRYIGNLGVRATWRTASEWAKLLLSFDPEGDPYCLRLLIDQLALRGRQPQDLVDLVNTDHLQRVWKIPPNLAMSVALAHHRLNDHEKARSTLKLAIQQYPWVAARLCKALDISPIPKSIWGKEPNGTYQELLCQLYVTKAKDLWNTPEATSLLVSVAASCEDVGSGEDPYWLAAIPEVDLARHVILSDDRTLLSFLDPKIKEKYTSIADPLAPEDNLPSYQLWSTGNQDIQSLNAPQITAEILRLREYFDRMTQFFNRDEDDVPLTQDEMARQLEGMGSTLAELRRNTNRFQMLRERVRAVDQAQFSSELRERVPVNHHQSDSENEEED</sequence>
<organism evidence="2 3">
    <name type="scientific">Delitschia confertaspora ATCC 74209</name>
    <dbReference type="NCBI Taxonomy" id="1513339"/>
    <lineage>
        <taxon>Eukaryota</taxon>
        <taxon>Fungi</taxon>
        <taxon>Dikarya</taxon>
        <taxon>Ascomycota</taxon>
        <taxon>Pezizomycotina</taxon>
        <taxon>Dothideomycetes</taxon>
        <taxon>Pleosporomycetidae</taxon>
        <taxon>Pleosporales</taxon>
        <taxon>Delitschiaceae</taxon>
        <taxon>Delitschia</taxon>
    </lineage>
</organism>
<feature type="compositionally biased region" description="Acidic residues" evidence="1">
    <location>
        <begin position="52"/>
        <end position="69"/>
    </location>
</feature>
<dbReference type="EMBL" id="ML993869">
    <property type="protein sequence ID" value="KAF2204737.1"/>
    <property type="molecule type" value="Genomic_DNA"/>
</dbReference>
<keyword evidence="3" id="KW-1185">Reference proteome</keyword>
<dbReference type="GO" id="GO:0072344">
    <property type="term" value="P:rescue of stalled ribosome"/>
    <property type="evidence" value="ECO:0007669"/>
    <property type="project" value="TreeGrafter"/>
</dbReference>
<dbReference type="Proteomes" id="UP000799536">
    <property type="component" value="Unassembled WGS sequence"/>
</dbReference>
<proteinExistence type="predicted"/>
<dbReference type="Pfam" id="PF04910">
    <property type="entry name" value="Tcf25"/>
    <property type="match status" value="1"/>
</dbReference>
<feature type="compositionally biased region" description="Basic and acidic residues" evidence="1">
    <location>
        <begin position="9"/>
        <end position="19"/>
    </location>
</feature>
<evidence type="ECO:0000313" key="3">
    <source>
        <dbReference type="Proteomes" id="UP000799536"/>
    </source>
</evidence>